<dbReference type="Proteomes" id="UP000887566">
    <property type="component" value="Unplaced"/>
</dbReference>
<proteinExistence type="predicted"/>
<sequence length="274" mass="29765">MRDLVERMVVGDGRGLLARQLGAALSEQSQSTSDAMHRLSKSLPADDDASWLDVQEKDLPNGFDAAFAKETADMFADILSSDAASRPKKLARKVRGFITEGSGPVEGAEFNGRAKDKSANGINFDADMFGDSLNKILSLDGVHDKEPYASPSDSDVSYGDETLDIDLNEAPPLKTATDMKVGLREYMRQMDRELFSTNVGAGFERRSAGGDSIDEEDEDDFRPVDIDKNLVGNLLRSYWSEAGCSSAGPASTLLHGVRLAQEEQLDSDDEEDIS</sequence>
<dbReference type="PANTHER" id="PTHR13060:SF0">
    <property type="entry name" value="PROTEIN ECDYSONELESS HOMOLOG"/>
    <property type="match status" value="1"/>
</dbReference>
<dbReference type="GO" id="GO:0005634">
    <property type="term" value="C:nucleus"/>
    <property type="evidence" value="ECO:0007669"/>
    <property type="project" value="TreeGrafter"/>
</dbReference>
<evidence type="ECO:0000313" key="1">
    <source>
        <dbReference type="Proteomes" id="UP000887566"/>
    </source>
</evidence>
<dbReference type="WBParaSite" id="PSAMB.scaffold6794size8779.g29100.t1">
    <property type="protein sequence ID" value="PSAMB.scaffold6794size8779.g29100.t1"/>
    <property type="gene ID" value="PSAMB.scaffold6794size8779.g29100"/>
</dbReference>
<keyword evidence="1" id="KW-1185">Reference proteome</keyword>
<evidence type="ECO:0000313" key="2">
    <source>
        <dbReference type="WBParaSite" id="PSAMB.scaffold6794size8779.g29100.t1"/>
    </source>
</evidence>
<protein>
    <submittedName>
        <fullName evidence="2">Uncharacterized protein</fullName>
    </submittedName>
</protein>
<reference evidence="2" key="1">
    <citation type="submission" date="2022-11" db="UniProtKB">
        <authorList>
            <consortium name="WormBaseParasite"/>
        </authorList>
    </citation>
    <scope>IDENTIFICATION</scope>
</reference>
<accession>A0A914X720</accession>
<dbReference type="PANTHER" id="PTHR13060">
    <property type="entry name" value="SGT1 PROTEIN HSGT1 SUPPRESSOR OF GCR2"/>
    <property type="match status" value="1"/>
</dbReference>
<organism evidence="1 2">
    <name type="scientific">Plectus sambesii</name>
    <dbReference type="NCBI Taxonomy" id="2011161"/>
    <lineage>
        <taxon>Eukaryota</taxon>
        <taxon>Metazoa</taxon>
        <taxon>Ecdysozoa</taxon>
        <taxon>Nematoda</taxon>
        <taxon>Chromadorea</taxon>
        <taxon>Plectida</taxon>
        <taxon>Plectina</taxon>
        <taxon>Plectoidea</taxon>
        <taxon>Plectidae</taxon>
        <taxon>Plectus</taxon>
    </lineage>
</organism>
<dbReference type="Pfam" id="PF07093">
    <property type="entry name" value="SGT1"/>
    <property type="match status" value="1"/>
</dbReference>
<dbReference type="InterPro" id="IPR010770">
    <property type="entry name" value="Ecd"/>
</dbReference>
<dbReference type="AlphaFoldDB" id="A0A914X720"/>
<name>A0A914X720_9BILA</name>